<dbReference type="STRING" id="1231341.Abor_031_065"/>
<evidence type="ECO:0000256" key="1">
    <source>
        <dbReference type="SAM" id="MobiDB-lite"/>
    </source>
</evidence>
<dbReference type="GeneID" id="76205036"/>
<accession>A0A0D6NLH8</accession>
<dbReference type="Proteomes" id="UP000032670">
    <property type="component" value="Unassembled WGS sequence"/>
</dbReference>
<dbReference type="EMBL" id="BAMX01000031">
    <property type="protein sequence ID" value="GAN66899.1"/>
    <property type="molecule type" value="Genomic_DNA"/>
</dbReference>
<sequence length="82" mass="8807">MARRPRSGAVAQGGGDNAPIHPLAIRLTAPHGFIESTHNKGVFHWEAGEVVTNPETIALLIERGASWENVECPAQPASQQTR</sequence>
<accession>A0A252B3E5</accession>
<proteinExistence type="predicted"/>
<dbReference type="RefSeq" id="WP_084594501.1">
    <property type="nucleotide sequence ID" value="NZ_BAMX01000031.1"/>
</dbReference>
<evidence type="ECO:0000313" key="4">
    <source>
        <dbReference type="Proteomes" id="UP000032670"/>
    </source>
</evidence>
<feature type="region of interest" description="Disordered" evidence="1">
    <location>
        <begin position="1"/>
        <end position="21"/>
    </location>
</feature>
<evidence type="ECO:0000313" key="2">
    <source>
        <dbReference type="EMBL" id="GAN66899.1"/>
    </source>
</evidence>
<comment type="caution">
    <text evidence="3">The sequence shown here is derived from an EMBL/GenBank/DDBJ whole genome shotgun (WGS) entry which is preliminary data.</text>
</comment>
<protein>
    <submittedName>
        <fullName evidence="3">Uncharacterized protein</fullName>
    </submittedName>
</protein>
<dbReference type="EMBL" id="JOOY01000081">
    <property type="protein sequence ID" value="OUI98797.1"/>
    <property type="molecule type" value="Genomic_DNA"/>
</dbReference>
<dbReference type="Proteomes" id="UP000194999">
    <property type="component" value="Unassembled WGS sequence"/>
</dbReference>
<dbReference type="AlphaFoldDB" id="A0A252B3E5"/>
<organism evidence="3 5">
    <name type="scientific">Acetobacter orientalis</name>
    <dbReference type="NCBI Taxonomy" id="146474"/>
    <lineage>
        <taxon>Bacteria</taxon>
        <taxon>Pseudomonadati</taxon>
        <taxon>Pseudomonadota</taxon>
        <taxon>Alphaproteobacteria</taxon>
        <taxon>Acetobacterales</taxon>
        <taxon>Acetobacteraceae</taxon>
        <taxon>Acetobacter</taxon>
    </lineage>
</organism>
<reference evidence="3 5" key="2">
    <citation type="submission" date="2014-06" db="EMBL/GenBank/DDBJ databases">
        <authorList>
            <person name="Ju J."/>
            <person name="Zhang J."/>
        </authorList>
    </citation>
    <scope>NUCLEOTIDE SEQUENCE [LARGE SCALE GENOMIC DNA]</scope>
    <source>
        <strain evidence="3">DmW_048</strain>
    </source>
</reference>
<evidence type="ECO:0000313" key="3">
    <source>
        <dbReference type="EMBL" id="OUI98797.1"/>
    </source>
</evidence>
<reference evidence="2 4" key="1">
    <citation type="submission" date="2012-11" db="EMBL/GenBank/DDBJ databases">
        <title>Whole genome sequence of Acetobacter orientalis 21F-2.</title>
        <authorList>
            <person name="Azuma Y."/>
            <person name="Higashiura N."/>
            <person name="Hirakawa H."/>
            <person name="Matsushita K."/>
        </authorList>
    </citation>
    <scope>NUCLEOTIDE SEQUENCE [LARGE SCALE GENOMIC DNA]</scope>
    <source>
        <strain evidence="2 4">21F-2</strain>
    </source>
</reference>
<name>A0A252B3E5_9PROT</name>
<evidence type="ECO:0000313" key="5">
    <source>
        <dbReference type="Proteomes" id="UP000194999"/>
    </source>
</evidence>
<keyword evidence="4" id="KW-1185">Reference proteome</keyword>
<gene>
    <name evidence="2" type="ORF">Abor_031_065</name>
    <name evidence="3" type="ORF">HK15_13200</name>
</gene>